<feature type="domain" description="EamA" evidence="8">
    <location>
        <begin position="11"/>
        <end position="152"/>
    </location>
</feature>
<dbReference type="Pfam" id="PF00892">
    <property type="entry name" value="EamA"/>
    <property type="match status" value="2"/>
</dbReference>
<feature type="transmembrane region" description="Helical" evidence="6">
    <location>
        <begin position="12"/>
        <end position="30"/>
    </location>
</feature>
<evidence type="ECO:0000256" key="5">
    <source>
        <dbReference type="ARBA" id="ARBA00023136"/>
    </source>
</evidence>
<dbReference type="GO" id="GO:0005886">
    <property type="term" value="C:plasma membrane"/>
    <property type="evidence" value="ECO:0000318"/>
    <property type="project" value="GO_Central"/>
</dbReference>
<comment type="subcellular location">
    <subcellularLocation>
        <location evidence="1 6">Membrane</location>
        <topology evidence="1 6">Multi-pass membrane protein</topology>
    </subcellularLocation>
</comment>
<evidence type="ECO:0000256" key="1">
    <source>
        <dbReference type="ARBA" id="ARBA00004141"/>
    </source>
</evidence>
<evidence type="ECO:0000256" key="4">
    <source>
        <dbReference type="ARBA" id="ARBA00022989"/>
    </source>
</evidence>
<dbReference type="Proteomes" id="UP000091857">
    <property type="component" value="Chromosome 10"/>
</dbReference>
<dbReference type="Gramene" id="Manes.10G037100.13.v8.1">
    <property type="protein sequence ID" value="Manes.10G037100.13.v8.1.CDS"/>
    <property type="gene ID" value="Manes.10G037100.v8.1"/>
</dbReference>
<dbReference type="GO" id="GO:0022857">
    <property type="term" value="F:transmembrane transporter activity"/>
    <property type="evidence" value="ECO:0007669"/>
    <property type="project" value="InterPro"/>
</dbReference>
<keyword evidence="10" id="KW-1185">Reference proteome</keyword>
<name>A0A2C9V4K0_MANES</name>
<dbReference type="EMBL" id="CM004396">
    <property type="protein sequence ID" value="OAY38704.1"/>
    <property type="molecule type" value="Genomic_DNA"/>
</dbReference>
<keyword evidence="4 6" id="KW-1133">Transmembrane helix</keyword>
<reference evidence="10" key="1">
    <citation type="journal article" date="2016" name="Nat. Biotechnol.">
        <title>Sequencing wild and cultivated cassava and related species reveals extensive interspecific hybridization and genetic diversity.</title>
        <authorList>
            <person name="Bredeson J.V."/>
            <person name="Lyons J.B."/>
            <person name="Prochnik S.E."/>
            <person name="Wu G.A."/>
            <person name="Ha C.M."/>
            <person name="Edsinger-Gonzales E."/>
            <person name="Grimwood J."/>
            <person name="Schmutz J."/>
            <person name="Rabbi I.Y."/>
            <person name="Egesi C."/>
            <person name="Nauluvula P."/>
            <person name="Lebot V."/>
            <person name="Ndunguru J."/>
            <person name="Mkamilo G."/>
            <person name="Bart R.S."/>
            <person name="Setter T.L."/>
            <person name="Gleadow R.M."/>
            <person name="Kulakow P."/>
            <person name="Ferguson M.E."/>
            <person name="Rounsley S."/>
            <person name="Rokhsar D.S."/>
        </authorList>
    </citation>
    <scope>NUCLEOTIDE SEQUENCE [LARGE SCALE GENOMIC DNA]</scope>
    <source>
        <strain evidence="10">cv. AM560-2</strain>
    </source>
</reference>
<keyword evidence="3 6" id="KW-0812">Transmembrane</keyword>
<dbReference type="SUPFAM" id="SSF103481">
    <property type="entry name" value="Multidrug resistance efflux transporter EmrE"/>
    <property type="match status" value="2"/>
</dbReference>
<evidence type="ECO:0000256" key="3">
    <source>
        <dbReference type="ARBA" id="ARBA00022692"/>
    </source>
</evidence>
<feature type="transmembrane region" description="Helical" evidence="6">
    <location>
        <begin position="310"/>
        <end position="329"/>
    </location>
</feature>
<comment type="caution">
    <text evidence="9">The sequence shown here is derived from an EMBL/GenBank/DDBJ whole genome shotgun (WGS) entry which is preliminary data.</text>
</comment>
<feature type="transmembrane region" description="Helical" evidence="6">
    <location>
        <begin position="105"/>
        <end position="125"/>
    </location>
</feature>
<dbReference type="InterPro" id="IPR000620">
    <property type="entry name" value="EamA_dom"/>
</dbReference>
<evidence type="ECO:0000313" key="10">
    <source>
        <dbReference type="Proteomes" id="UP000091857"/>
    </source>
</evidence>
<gene>
    <name evidence="9" type="ORF">MANES_10G037100v8</name>
</gene>
<evidence type="ECO:0000313" key="9">
    <source>
        <dbReference type="EMBL" id="OAY38704.1"/>
    </source>
</evidence>
<dbReference type="InterPro" id="IPR030184">
    <property type="entry name" value="WAT1-related"/>
</dbReference>
<organism evidence="9 10">
    <name type="scientific">Manihot esculenta</name>
    <name type="common">Cassava</name>
    <name type="synonym">Jatropha manihot</name>
    <dbReference type="NCBI Taxonomy" id="3983"/>
    <lineage>
        <taxon>Eukaryota</taxon>
        <taxon>Viridiplantae</taxon>
        <taxon>Streptophyta</taxon>
        <taxon>Embryophyta</taxon>
        <taxon>Tracheophyta</taxon>
        <taxon>Spermatophyta</taxon>
        <taxon>Magnoliopsida</taxon>
        <taxon>eudicotyledons</taxon>
        <taxon>Gunneridae</taxon>
        <taxon>Pentapetalae</taxon>
        <taxon>rosids</taxon>
        <taxon>fabids</taxon>
        <taxon>Malpighiales</taxon>
        <taxon>Euphorbiaceae</taxon>
        <taxon>Crotonoideae</taxon>
        <taxon>Manihoteae</taxon>
        <taxon>Manihot</taxon>
    </lineage>
</organism>
<feature type="transmembrane region" description="Helical" evidence="6">
    <location>
        <begin position="258"/>
        <end position="276"/>
    </location>
</feature>
<evidence type="ECO:0000256" key="2">
    <source>
        <dbReference type="ARBA" id="ARBA00007635"/>
    </source>
</evidence>
<dbReference type="Gramene" id="Manes.10G037100.7.v8.1">
    <property type="protein sequence ID" value="Manes.10G037100.7.v8.1.CDS"/>
    <property type="gene ID" value="Manes.10G037100.v8.1"/>
</dbReference>
<dbReference type="Gramene" id="Manes.10G037100.8.v8.1">
    <property type="protein sequence ID" value="Manes.10G037100.8.v8.1.CDS"/>
    <property type="gene ID" value="Manes.10G037100.v8.1"/>
</dbReference>
<dbReference type="OrthoDB" id="1728340at2759"/>
<dbReference type="Gramene" id="Manes.10G037100.14.v8.1">
    <property type="protein sequence ID" value="Manes.10G037100.14.v8.1.CDS"/>
    <property type="gene ID" value="Manes.10G037100.v8.1"/>
</dbReference>
<feature type="transmembrane region" description="Helical" evidence="6">
    <location>
        <begin position="184"/>
        <end position="207"/>
    </location>
</feature>
<feature type="region of interest" description="Disordered" evidence="7">
    <location>
        <begin position="362"/>
        <end position="388"/>
    </location>
</feature>
<protein>
    <recommendedName>
        <fullName evidence="6">WAT1-related protein</fullName>
    </recommendedName>
</protein>
<comment type="similarity">
    <text evidence="2 6">Belongs to the drug/metabolite transporter (DMT) superfamily. Plant drug/metabolite exporter (P-DME) (TC 2.A.7.4) family.</text>
</comment>
<sequence length="388" mass="42974">MKICRWMHEVKAVILMVVVQFFLAGLNVLYKLATYDGMSLRVIVSYRFIFATLFLIPLALIFERKKRPKLTWTILFQAFLCGFFGGSLCQNLYSESLVLTSATFASAMANLIPAVTFILAASFGLEEMGISTLAGKAKVVGTLMGITGAMLLTFCKGAVIHIWSKQVNLMKLITPNGRHAAASNGSLVLGCIFAMGTCLSFSVWLIIQAKMSARYPCPYSSTALMSTMAAIQSAVFTICVEKDWSQWRLGWNIRLFTTAYSGIVVQGMNITFMIWCVRIKGPLFTTSFYPLMLLFTALAGSLLLDEELHLGSIIGSTFIVCGLYAVLWGKNSETKKTSLLIPLKNSEEVETTVITSKSDNVENLSSEKLHGKEEKEKESEEKVPVDWR</sequence>
<feature type="transmembrane region" description="Helical" evidence="6">
    <location>
        <begin position="74"/>
        <end position="93"/>
    </location>
</feature>
<feature type="transmembrane region" description="Helical" evidence="6">
    <location>
        <begin position="219"/>
        <end position="238"/>
    </location>
</feature>
<evidence type="ECO:0000256" key="7">
    <source>
        <dbReference type="SAM" id="MobiDB-lite"/>
    </source>
</evidence>
<feature type="domain" description="EamA" evidence="8">
    <location>
        <begin position="189"/>
        <end position="327"/>
    </location>
</feature>
<dbReference type="PANTHER" id="PTHR31218">
    <property type="entry name" value="WAT1-RELATED PROTEIN"/>
    <property type="match status" value="1"/>
</dbReference>
<dbReference type="InterPro" id="IPR037185">
    <property type="entry name" value="EmrE-like"/>
</dbReference>
<feature type="transmembrane region" description="Helical" evidence="6">
    <location>
        <begin position="137"/>
        <end position="164"/>
    </location>
</feature>
<evidence type="ECO:0000256" key="6">
    <source>
        <dbReference type="RuleBase" id="RU363077"/>
    </source>
</evidence>
<proteinExistence type="inferred from homology"/>
<feature type="transmembrane region" description="Helical" evidence="6">
    <location>
        <begin position="283"/>
        <end position="304"/>
    </location>
</feature>
<dbReference type="AlphaFoldDB" id="A0A2C9V4K0"/>
<accession>A0A2C9V4K0</accession>
<feature type="compositionally biased region" description="Basic and acidic residues" evidence="7">
    <location>
        <begin position="365"/>
        <end position="388"/>
    </location>
</feature>
<feature type="transmembrane region" description="Helical" evidence="6">
    <location>
        <begin position="42"/>
        <end position="62"/>
    </location>
</feature>
<evidence type="ECO:0000259" key="8">
    <source>
        <dbReference type="Pfam" id="PF00892"/>
    </source>
</evidence>
<keyword evidence="5 6" id="KW-0472">Membrane</keyword>